<evidence type="ECO:0000313" key="4">
    <source>
        <dbReference type="EMBL" id="EKU94442.1"/>
    </source>
</evidence>
<dbReference type="Gene3D" id="3.40.50.300">
    <property type="entry name" value="P-loop containing nucleotide triphosphate hydrolases"/>
    <property type="match status" value="2"/>
</dbReference>
<proteinExistence type="predicted"/>
<dbReference type="SUPFAM" id="SSF52540">
    <property type="entry name" value="P-loop containing nucleoside triphosphate hydrolases"/>
    <property type="match status" value="2"/>
</dbReference>
<dbReference type="EMBL" id="AGXA01000001">
    <property type="protein sequence ID" value="EKU94442.1"/>
    <property type="molecule type" value="Genomic_DNA"/>
</dbReference>
<evidence type="ECO:0000256" key="2">
    <source>
        <dbReference type="SAM" id="Phobius"/>
    </source>
</evidence>
<comment type="caution">
    <text evidence="4">The sequence shown here is derived from an EMBL/GenBank/DDBJ whole genome shotgun (WGS) entry which is preliminary data.</text>
</comment>
<feature type="domain" description="YhaN AAA" evidence="3">
    <location>
        <begin position="1"/>
        <end position="202"/>
    </location>
</feature>
<dbReference type="HOGENOM" id="CLU_006135_1_0_9"/>
<organism evidence="4 5">
    <name type="scientific">Alloiococcus otitis ATCC 51267</name>
    <dbReference type="NCBI Taxonomy" id="883081"/>
    <lineage>
        <taxon>Bacteria</taxon>
        <taxon>Bacillati</taxon>
        <taxon>Bacillota</taxon>
        <taxon>Bacilli</taxon>
        <taxon>Lactobacillales</taxon>
        <taxon>Carnobacteriaceae</taxon>
        <taxon>Alloiococcus</taxon>
    </lineage>
</organism>
<dbReference type="PANTHER" id="PTHR41259:SF1">
    <property type="entry name" value="DOUBLE-STRAND BREAK REPAIR RAD50 ATPASE, PUTATIVE-RELATED"/>
    <property type="match status" value="1"/>
</dbReference>
<feature type="coiled-coil region" evidence="1">
    <location>
        <begin position="332"/>
        <end position="359"/>
    </location>
</feature>
<keyword evidence="5" id="KW-1185">Reference proteome</keyword>
<sequence length="897" mass="103595">MRIKAIRILGFGKWLDQAFDLQGDLDVFYGGNEAGKSTLVAFIQAILFGFPTRVQNDNRYEPKTSSQYGGSLEVVDSKLGDVTVERLPDKKVSGQGRIILPDQTILDENFFQSLLSNINLQVFRQFYLFSLDDLEKINQVKPSQLEENFLNLSVSGAANYLELAADFDKKAQEIFKPSGRMPLLNQALADLKEAEENFHEADRHNASYLSLLEELKAIDQQIDLVKQRLDQERQDRDQVQFYLKNWSKIDRLQFLNQALDQSGDRIKEDDWLAFEDWLSQSQEKNNQIDHLNKELEDLQASQEGLDAGAVSLEDYYRNRASYDKLFDQTSRLVDLSQACQELDQDLSNLKRNHQDLGQDLDLDPDQEVQKIDQEDRSKLSSWLEEWRQTQSKLADLDDAIYKAETQARIRQVLQEENSQDEDSPGWLWPGLAFIVAFLLAFLFDFSFALSVILALLAAGGVYFLSQARGENQASQVSLGQGRLDQAEDIDHLQDLKAKEEGRRKQLEDRYQDFLRAKNLSQDLNLRDLISRVNFFNQYVDQAHTILDLQAERTDLGQKVQRQADWIDQQTDDFATYQDPHYKIAALNQFKTLVDQALKEDRQDQQELNRLSQELGDLNQEADQLDRKMNQVMAKYHETSIARFKKQIAWSRQAQNQAEERDRLEAFFQENKKTGDQTDLGKVNYQSLNRKDQEIQARLKEQASKKDHLIEEKSSLKLQAQKIEMGGEYEERAQILENQKAYVQDLAQEWLTYKLASDLIQETIKAGVRDQVPTILDQASDYFNRLSLGNYQSIQFKADKIQVQRQDGQIFGVKDLSRGTAEPLYAALRLAVIQFQSSKLQFPIIVDDSFVNLDPDRKKVIYDILEEISQDNQVILFTFDPSVLSRFKPDQVTNLSKL</sequence>
<feature type="transmembrane region" description="Helical" evidence="2">
    <location>
        <begin position="448"/>
        <end position="465"/>
    </location>
</feature>
<dbReference type="Proteomes" id="UP000009875">
    <property type="component" value="Unassembled WGS sequence"/>
</dbReference>
<keyword evidence="2" id="KW-1133">Transmembrane helix</keyword>
<accession>K9EU16</accession>
<dbReference type="PANTHER" id="PTHR41259">
    <property type="entry name" value="DOUBLE-STRAND BREAK REPAIR RAD50 ATPASE, PUTATIVE-RELATED"/>
    <property type="match status" value="1"/>
</dbReference>
<dbReference type="AlphaFoldDB" id="K9EU16"/>
<reference evidence="4 5" key="1">
    <citation type="submission" date="2012-09" db="EMBL/GenBank/DDBJ databases">
        <title>The Genome Sequence of Alloiococcus otitis ATCC 51267.</title>
        <authorList>
            <consortium name="The Broad Institute Genome Sequencing Platform"/>
            <person name="Earl A."/>
            <person name="Ward D."/>
            <person name="Feldgarden M."/>
            <person name="Gevers D."/>
            <person name="Huys G."/>
            <person name="Walker B."/>
            <person name="Young S.K."/>
            <person name="Zeng Q."/>
            <person name="Gargeya S."/>
            <person name="Fitzgerald M."/>
            <person name="Haas B."/>
            <person name="Abouelleil A."/>
            <person name="Alvarado L."/>
            <person name="Arachchi H.M."/>
            <person name="Berlin A.M."/>
            <person name="Chapman S.B."/>
            <person name="Goldberg J."/>
            <person name="Griggs A."/>
            <person name="Gujja S."/>
            <person name="Hansen M."/>
            <person name="Howarth C."/>
            <person name="Imamovic A."/>
            <person name="Larimer J."/>
            <person name="McCowen C."/>
            <person name="Montmayeur A."/>
            <person name="Murphy C."/>
            <person name="Neiman D."/>
            <person name="Pearson M."/>
            <person name="Priest M."/>
            <person name="Roberts A."/>
            <person name="Saif S."/>
            <person name="Shea T."/>
            <person name="Sisk P."/>
            <person name="Sykes S."/>
            <person name="Wortman J."/>
            <person name="Nusbaum C."/>
            <person name="Birren B."/>
        </authorList>
    </citation>
    <scope>NUCLEOTIDE SEQUENCE [LARGE SCALE GENOMIC DNA]</scope>
    <source>
        <strain evidence="4 5">ATCC 51267</strain>
    </source>
</reference>
<name>K9EU16_9LACT</name>
<keyword evidence="2" id="KW-0472">Membrane</keyword>
<dbReference type="Pfam" id="PF13514">
    <property type="entry name" value="AAA_27"/>
    <property type="match status" value="1"/>
</dbReference>
<feature type="coiled-coil region" evidence="1">
    <location>
        <begin position="593"/>
        <end position="634"/>
    </location>
</feature>
<protein>
    <recommendedName>
        <fullName evidence="3">YhaN AAA domain-containing protein</fullName>
    </recommendedName>
</protein>
<evidence type="ECO:0000313" key="5">
    <source>
        <dbReference type="Proteomes" id="UP000009875"/>
    </source>
</evidence>
<dbReference type="RefSeq" id="WP_003776096.1">
    <property type="nucleotide sequence ID" value="NZ_JH992957.1"/>
</dbReference>
<feature type="coiled-coil region" evidence="1">
    <location>
        <begin position="184"/>
        <end position="235"/>
    </location>
</feature>
<dbReference type="InterPro" id="IPR027417">
    <property type="entry name" value="P-loop_NTPase"/>
</dbReference>
<feature type="coiled-coil region" evidence="1">
    <location>
        <begin position="489"/>
        <end position="516"/>
    </location>
</feature>
<gene>
    <name evidence="4" type="ORF">HMPREF9698_00032</name>
</gene>
<feature type="coiled-coil region" evidence="1">
    <location>
        <begin position="274"/>
        <end position="301"/>
    </location>
</feature>
<evidence type="ECO:0000256" key="1">
    <source>
        <dbReference type="SAM" id="Coils"/>
    </source>
</evidence>
<dbReference type="OrthoDB" id="9764467at2"/>
<feature type="transmembrane region" description="Helical" evidence="2">
    <location>
        <begin position="426"/>
        <end position="443"/>
    </location>
</feature>
<keyword evidence="2" id="KW-0812">Transmembrane</keyword>
<evidence type="ECO:0000259" key="3">
    <source>
        <dbReference type="Pfam" id="PF13514"/>
    </source>
</evidence>
<dbReference type="eggNOG" id="COG4717">
    <property type="taxonomic scope" value="Bacteria"/>
</dbReference>
<dbReference type="InterPro" id="IPR038734">
    <property type="entry name" value="YhaN_AAA"/>
</dbReference>
<keyword evidence="1" id="KW-0175">Coiled coil</keyword>
<dbReference type="STRING" id="883081.HMPREF9698_00032"/>